<keyword evidence="2" id="KW-0812">Transmembrane</keyword>
<dbReference type="GeneID" id="36623994"/>
<organism evidence="3 4">
    <name type="scientific">Trichoderma harzianum CBS 226.95</name>
    <dbReference type="NCBI Taxonomy" id="983964"/>
    <lineage>
        <taxon>Eukaryota</taxon>
        <taxon>Fungi</taxon>
        <taxon>Dikarya</taxon>
        <taxon>Ascomycota</taxon>
        <taxon>Pezizomycotina</taxon>
        <taxon>Sordariomycetes</taxon>
        <taxon>Hypocreomycetidae</taxon>
        <taxon>Hypocreales</taxon>
        <taxon>Hypocreaceae</taxon>
        <taxon>Trichoderma</taxon>
    </lineage>
</organism>
<dbReference type="Proteomes" id="UP000241690">
    <property type="component" value="Unassembled WGS sequence"/>
</dbReference>
<keyword evidence="4" id="KW-1185">Reference proteome</keyword>
<reference evidence="3 4" key="1">
    <citation type="submission" date="2016-07" db="EMBL/GenBank/DDBJ databases">
        <title>Multiple horizontal gene transfer events from other fungi enriched the ability of initially mycotrophic Trichoderma (Ascomycota) to feed on dead plant biomass.</title>
        <authorList>
            <consortium name="DOE Joint Genome Institute"/>
            <person name="Aerts A."/>
            <person name="Atanasova L."/>
            <person name="Chenthamara K."/>
            <person name="Zhang J."/>
            <person name="Grujic M."/>
            <person name="Henrissat B."/>
            <person name="Kuo A."/>
            <person name="Salamov A."/>
            <person name="Lipzen A."/>
            <person name="Labutti K."/>
            <person name="Barry K."/>
            <person name="Miao Y."/>
            <person name="Rahimi M.J."/>
            <person name="Shen Q."/>
            <person name="Grigoriev I.V."/>
            <person name="Kubicek C.P."/>
            <person name="Druzhinina I.S."/>
        </authorList>
    </citation>
    <scope>NUCLEOTIDE SEQUENCE [LARGE SCALE GENOMIC DNA]</scope>
    <source>
        <strain evidence="3 4">CBS 226.95</strain>
    </source>
</reference>
<keyword evidence="2" id="KW-0472">Membrane</keyword>
<dbReference type="RefSeq" id="XP_024772401.1">
    <property type="nucleotide sequence ID" value="XM_024915425.1"/>
</dbReference>
<feature type="transmembrane region" description="Helical" evidence="2">
    <location>
        <begin position="14"/>
        <end position="33"/>
    </location>
</feature>
<gene>
    <name evidence="3" type="ORF">M431DRAFT_470206</name>
</gene>
<evidence type="ECO:0000256" key="2">
    <source>
        <dbReference type="SAM" id="Phobius"/>
    </source>
</evidence>
<name>A0A2T4A6L6_TRIHA</name>
<dbReference type="AlphaFoldDB" id="A0A2T4A6L6"/>
<evidence type="ECO:0000313" key="4">
    <source>
        <dbReference type="Proteomes" id="UP000241690"/>
    </source>
</evidence>
<dbReference type="EMBL" id="KZ679683">
    <property type="protein sequence ID" value="PTB52724.1"/>
    <property type="molecule type" value="Genomic_DNA"/>
</dbReference>
<evidence type="ECO:0000256" key="1">
    <source>
        <dbReference type="SAM" id="MobiDB-lite"/>
    </source>
</evidence>
<keyword evidence="2" id="KW-1133">Transmembrane helix</keyword>
<feature type="region of interest" description="Disordered" evidence="1">
    <location>
        <begin position="44"/>
        <end position="68"/>
    </location>
</feature>
<proteinExistence type="predicted"/>
<sequence>MLLHQPASRHYRDFAFFLFFPFSILAPPVIAPYERVRKAGDRVVTSPAADNARKPQRTAHLADGQPPT</sequence>
<protein>
    <submittedName>
        <fullName evidence="3">Uncharacterized protein</fullName>
    </submittedName>
</protein>
<accession>A0A2T4A6L6</accession>
<evidence type="ECO:0000313" key="3">
    <source>
        <dbReference type="EMBL" id="PTB52724.1"/>
    </source>
</evidence>